<dbReference type="SUPFAM" id="SSF52540">
    <property type="entry name" value="P-loop containing nucleoside triphosphate hydrolases"/>
    <property type="match status" value="1"/>
</dbReference>
<name>A2CB50_PROM3</name>
<organism evidence="2 3">
    <name type="scientific">Prochlorococcus marinus (strain MIT 9303)</name>
    <dbReference type="NCBI Taxonomy" id="59922"/>
    <lineage>
        <taxon>Bacteria</taxon>
        <taxon>Bacillati</taxon>
        <taxon>Cyanobacteriota</taxon>
        <taxon>Cyanophyceae</taxon>
        <taxon>Synechococcales</taxon>
        <taxon>Prochlorococcaceae</taxon>
        <taxon>Prochlorococcus</taxon>
    </lineage>
</organism>
<evidence type="ECO:0000313" key="3">
    <source>
        <dbReference type="Proteomes" id="UP000002274"/>
    </source>
</evidence>
<dbReference type="KEGG" id="pmf:P9303_19681"/>
<dbReference type="Proteomes" id="UP000002274">
    <property type="component" value="Chromosome"/>
</dbReference>
<dbReference type="HOGENOM" id="CLU_1007826_0_0_3"/>
<dbReference type="InterPro" id="IPR027417">
    <property type="entry name" value="P-loop_NTPase"/>
</dbReference>
<accession>A2CB50</accession>
<dbReference type="EMBL" id="CP000554">
    <property type="protein sequence ID" value="ABM78710.1"/>
    <property type="molecule type" value="Genomic_DNA"/>
</dbReference>
<reference evidence="2 3" key="1">
    <citation type="journal article" date="2007" name="PLoS Genet.">
        <title>Patterns and implications of gene gain and loss in the evolution of Prochlorococcus.</title>
        <authorList>
            <person name="Kettler G.C."/>
            <person name="Martiny A.C."/>
            <person name="Huang K."/>
            <person name="Zucker J."/>
            <person name="Coleman M.L."/>
            <person name="Rodrigue S."/>
            <person name="Chen F."/>
            <person name="Lapidus A."/>
            <person name="Ferriera S."/>
            <person name="Johnson J."/>
            <person name="Steglich C."/>
            <person name="Church G.M."/>
            <person name="Richardson P."/>
            <person name="Chisholm S.W."/>
        </authorList>
    </citation>
    <scope>NUCLEOTIDE SEQUENCE [LARGE SCALE GENOMIC DNA]</scope>
    <source>
        <strain evidence="2 3">MIT 9303</strain>
    </source>
</reference>
<dbReference type="AlphaFoldDB" id="A2CB50"/>
<dbReference type="InterPro" id="IPR024628">
    <property type="entry name" value="Sulfotransferase_Stf0_dom"/>
</dbReference>
<feature type="domain" description="Sulphotransferase Stf0" evidence="1">
    <location>
        <begin position="18"/>
        <end position="183"/>
    </location>
</feature>
<sequence length="276" mass="31712">MHFSNKKNIFSMIDSITLVISSQRSGSTLLCRDIESLAGMGLPKEYFTYFFKKRQRVKELLGKYSESDVISMIQKGCISSHPNIGAVKLMVDQAPKVDSLIRQDAAVDNEIAIDNIITWAFNKFSRVNLIFLTRNVIDQAISRAISKHSDIWHYELDGTRRKNERWVDKRPDYNLNLSQEEISMMVISELPDVVLHSGIIKRLAKKYSKESILIDYESLISNPEGCWKQLIFHAKKFGFAPPNQKAKRTLRKLISPEMNIDIKQGLKSYLLTNINL</sequence>
<gene>
    <name evidence="2" type="ordered locus">P9303_19681</name>
</gene>
<dbReference type="Gene3D" id="3.40.50.300">
    <property type="entry name" value="P-loop containing nucleotide triphosphate hydrolases"/>
    <property type="match status" value="1"/>
</dbReference>
<proteinExistence type="predicted"/>
<evidence type="ECO:0000313" key="2">
    <source>
        <dbReference type="EMBL" id="ABM78710.1"/>
    </source>
</evidence>
<evidence type="ECO:0000259" key="1">
    <source>
        <dbReference type="Pfam" id="PF09037"/>
    </source>
</evidence>
<protein>
    <recommendedName>
        <fullName evidence="1">Sulphotransferase Stf0 domain-containing protein</fullName>
    </recommendedName>
</protein>
<dbReference type="Pfam" id="PF09037">
    <property type="entry name" value="Sulphotransf"/>
    <property type="match status" value="1"/>
</dbReference>